<feature type="region of interest" description="Disordered" evidence="1">
    <location>
        <begin position="1"/>
        <end position="23"/>
    </location>
</feature>
<reference evidence="4" key="1">
    <citation type="submission" date="2016-06" db="UniProtKB">
        <authorList>
            <consortium name="WormBaseParasite"/>
        </authorList>
    </citation>
    <scope>IDENTIFICATION</scope>
</reference>
<evidence type="ECO:0000313" key="4">
    <source>
        <dbReference type="WBParaSite" id="GPUH_0002648001-mRNA-1"/>
    </source>
</evidence>
<feature type="compositionally biased region" description="Polar residues" evidence="1">
    <location>
        <begin position="1"/>
        <end position="12"/>
    </location>
</feature>
<reference evidence="2 3" key="2">
    <citation type="submission" date="2018-11" db="EMBL/GenBank/DDBJ databases">
        <authorList>
            <consortium name="Pathogen Informatics"/>
        </authorList>
    </citation>
    <scope>NUCLEOTIDE SEQUENCE [LARGE SCALE GENOMIC DNA]</scope>
</reference>
<evidence type="ECO:0000313" key="3">
    <source>
        <dbReference type="Proteomes" id="UP000271098"/>
    </source>
</evidence>
<dbReference type="Proteomes" id="UP000271098">
    <property type="component" value="Unassembled WGS sequence"/>
</dbReference>
<gene>
    <name evidence="2" type="ORF">GPUH_LOCUS26451</name>
</gene>
<accession>A0A183EZQ9</accession>
<dbReference type="EMBL" id="UYRT01110973">
    <property type="protein sequence ID" value="VDN45571.1"/>
    <property type="molecule type" value="Genomic_DNA"/>
</dbReference>
<evidence type="ECO:0000313" key="2">
    <source>
        <dbReference type="EMBL" id="VDN45571.1"/>
    </source>
</evidence>
<proteinExistence type="predicted"/>
<organism evidence="4">
    <name type="scientific">Gongylonema pulchrum</name>
    <dbReference type="NCBI Taxonomy" id="637853"/>
    <lineage>
        <taxon>Eukaryota</taxon>
        <taxon>Metazoa</taxon>
        <taxon>Ecdysozoa</taxon>
        <taxon>Nematoda</taxon>
        <taxon>Chromadorea</taxon>
        <taxon>Rhabditida</taxon>
        <taxon>Spirurina</taxon>
        <taxon>Spiruromorpha</taxon>
        <taxon>Spiruroidea</taxon>
        <taxon>Gongylonematidae</taxon>
        <taxon>Gongylonema</taxon>
    </lineage>
</organism>
<name>A0A183EZQ9_9BILA</name>
<keyword evidence="3" id="KW-1185">Reference proteome</keyword>
<feature type="compositionally biased region" description="Basic and acidic residues" evidence="1">
    <location>
        <begin position="14"/>
        <end position="23"/>
    </location>
</feature>
<dbReference type="WBParaSite" id="GPUH_0002648001-mRNA-1">
    <property type="protein sequence ID" value="GPUH_0002648001-mRNA-1"/>
    <property type="gene ID" value="GPUH_0002648001"/>
</dbReference>
<sequence length="88" mass="9585">MSVFFIQTSTDSPPYREETKSLEMENPVQETFISNAAINKHESAEEQNVVAELGSTSTQKTNSLSSVQTLGNNSKADLNLNCSVVSKT</sequence>
<protein>
    <submittedName>
        <fullName evidence="4">Ovule protein</fullName>
    </submittedName>
</protein>
<evidence type="ECO:0000256" key="1">
    <source>
        <dbReference type="SAM" id="MobiDB-lite"/>
    </source>
</evidence>
<dbReference type="AlphaFoldDB" id="A0A183EZQ9"/>